<reference evidence="7 8" key="1">
    <citation type="journal article" date="2019" name="Sci. Rep.">
        <title>Orb-weaving spider Araneus ventricosus genome elucidates the spidroin gene catalogue.</title>
        <authorList>
            <person name="Kono N."/>
            <person name="Nakamura H."/>
            <person name="Ohtoshi R."/>
            <person name="Moran D.A.P."/>
            <person name="Shinohara A."/>
            <person name="Yoshida Y."/>
            <person name="Fujiwara M."/>
            <person name="Mori M."/>
            <person name="Tomita M."/>
            <person name="Arakawa K."/>
        </authorList>
    </citation>
    <scope>NUCLEOTIDE SEQUENCE [LARGE SCALE GENOMIC DNA]</scope>
</reference>
<evidence type="ECO:0000313" key="7">
    <source>
        <dbReference type="EMBL" id="GBL87860.1"/>
    </source>
</evidence>
<feature type="transmembrane region" description="Helical" evidence="6">
    <location>
        <begin position="291"/>
        <end position="313"/>
    </location>
</feature>
<dbReference type="InterPro" id="IPR017974">
    <property type="entry name" value="Claudin_CS"/>
</dbReference>
<comment type="caution">
    <text evidence="7">The sequence shown here is derived from an EMBL/GenBank/DDBJ whole genome shotgun (WGS) entry which is preliminary data.</text>
</comment>
<evidence type="ECO:0000256" key="1">
    <source>
        <dbReference type="ARBA" id="ARBA00004141"/>
    </source>
</evidence>
<name>A0A4Y2B6N1_ARAVE</name>
<feature type="transmembrane region" description="Helical" evidence="6">
    <location>
        <begin position="250"/>
        <end position="271"/>
    </location>
</feature>
<evidence type="ECO:0000256" key="4">
    <source>
        <dbReference type="ARBA" id="ARBA00023136"/>
    </source>
</evidence>
<keyword evidence="8" id="KW-1185">Reference proteome</keyword>
<dbReference type="PROSITE" id="PS01346">
    <property type="entry name" value="CLAUDIN"/>
    <property type="match status" value="1"/>
</dbReference>
<dbReference type="EMBL" id="BGPR01000056">
    <property type="protein sequence ID" value="GBL87860.1"/>
    <property type="molecule type" value="Genomic_DNA"/>
</dbReference>
<proteinExistence type="predicted"/>
<evidence type="ECO:0000256" key="6">
    <source>
        <dbReference type="SAM" id="Phobius"/>
    </source>
</evidence>
<organism evidence="7 8">
    <name type="scientific">Araneus ventricosus</name>
    <name type="common">Orbweaver spider</name>
    <name type="synonym">Epeira ventricosa</name>
    <dbReference type="NCBI Taxonomy" id="182803"/>
    <lineage>
        <taxon>Eukaryota</taxon>
        <taxon>Metazoa</taxon>
        <taxon>Ecdysozoa</taxon>
        <taxon>Arthropoda</taxon>
        <taxon>Chelicerata</taxon>
        <taxon>Arachnida</taxon>
        <taxon>Araneae</taxon>
        <taxon>Araneomorphae</taxon>
        <taxon>Entelegynae</taxon>
        <taxon>Araneoidea</taxon>
        <taxon>Araneidae</taxon>
        <taxon>Araneus</taxon>
    </lineage>
</organism>
<feature type="compositionally biased region" description="Basic residues" evidence="5">
    <location>
        <begin position="413"/>
        <end position="422"/>
    </location>
</feature>
<evidence type="ECO:0000256" key="2">
    <source>
        <dbReference type="ARBA" id="ARBA00022692"/>
    </source>
</evidence>
<gene>
    <name evidence="7" type="ORF">AVEN_192036_1</name>
</gene>
<dbReference type="GO" id="GO:0016020">
    <property type="term" value="C:membrane"/>
    <property type="evidence" value="ECO:0007669"/>
    <property type="project" value="UniProtKB-SubCell"/>
</dbReference>
<feature type="transmembrane region" description="Helical" evidence="6">
    <location>
        <begin position="139"/>
        <end position="163"/>
    </location>
</feature>
<keyword evidence="2 6" id="KW-0812">Transmembrane</keyword>
<evidence type="ECO:0000256" key="5">
    <source>
        <dbReference type="SAM" id="MobiDB-lite"/>
    </source>
</evidence>
<evidence type="ECO:0000313" key="8">
    <source>
        <dbReference type="Proteomes" id="UP000499080"/>
    </source>
</evidence>
<keyword evidence="4 6" id="KW-0472">Membrane</keyword>
<dbReference type="AlphaFoldDB" id="A0A4Y2B6N1"/>
<dbReference type="Proteomes" id="UP000499080">
    <property type="component" value="Unassembled WGS sequence"/>
</dbReference>
<keyword evidence="3 6" id="KW-1133">Transmembrane helix</keyword>
<feature type="compositionally biased region" description="Polar residues" evidence="5">
    <location>
        <begin position="346"/>
        <end position="375"/>
    </location>
</feature>
<evidence type="ECO:0000256" key="3">
    <source>
        <dbReference type="ARBA" id="ARBA00022989"/>
    </source>
</evidence>
<accession>A0A4Y2B6N1</accession>
<comment type="subcellular location">
    <subcellularLocation>
        <location evidence="1">Membrane</location>
        <topology evidence="1">Multi-pass membrane protein</topology>
    </subcellularLocation>
</comment>
<feature type="transmembrane region" description="Helical" evidence="6">
    <location>
        <begin position="208"/>
        <end position="229"/>
    </location>
</feature>
<dbReference type="Gene3D" id="1.20.140.150">
    <property type="match status" value="1"/>
</dbReference>
<dbReference type="OrthoDB" id="6420920at2759"/>
<sequence>MVRFLCQHRCTYPFSVAKCLFDTVSEVCVHYPTTVNLLNAALPNVLNSYDIGATPLCRKAFATYTLKAVIAAPVLFRFRTDSLGKGFSKMVANDLSDMAASRQFSSHFHSFSSTGRQRVFVVKECPCTMSVRCHSLLSVFDLFLVLAAFLLQLLTLTTTWWAAFSARTDLGKPKEDGHYGLWTLCTAKGPHWTEDCDPLDTFFQVPSYLQIAGIVGIIHLLILLSLVPLESLWAIQRLKNAPGLCLKPKTLCIAKISVAFISVIFAILVAIFASVGENRQSEYSVRKEWSFWIQLSVIAVDIIITLVCVVENLRFWQQHIRQNVDPEGTWAETYANPTFDSDPVEFSQQRQRHSSNGAVAYTESSGYPYNYDSNPRSNSNSKKSGKKGSSKREEKVSTTLVYENECYQEHSPSARRMHKNNR</sequence>
<protein>
    <submittedName>
        <fullName evidence="7">Uncharacterized protein</fullName>
    </submittedName>
</protein>
<feature type="region of interest" description="Disordered" evidence="5">
    <location>
        <begin position="342"/>
        <end position="422"/>
    </location>
</feature>